<organism evidence="1 2">
    <name type="scientific">Candolleomyces eurysporus</name>
    <dbReference type="NCBI Taxonomy" id="2828524"/>
    <lineage>
        <taxon>Eukaryota</taxon>
        <taxon>Fungi</taxon>
        <taxon>Dikarya</taxon>
        <taxon>Basidiomycota</taxon>
        <taxon>Agaricomycotina</taxon>
        <taxon>Agaricomycetes</taxon>
        <taxon>Agaricomycetidae</taxon>
        <taxon>Agaricales</taxon>
        <taxon>Agaricineae</taxon>
        <taxon>Psathyrellaceae</taxon>
        <taxon>Candolleomyces</taxon>
    </lineage>
</organism>
<dbReference type="EMBL" id="JANBPK010001119">
    <property type="protein sequence ID" value="KAJ2925772.1"/>
    <property type="molecule type" value="Genomic_DNA"/>
</dbReference>
<dbReference type="AlphaFoldDB" id="A0A9W8IZY8"/>
<feature type="non-terminal residue" evidence="1">
    <location>
        <position position="226"/>
    </location>
</feature>
<protein>
    <submittedName>
        <fullName evidence="1">Uncharacterized protein</fullName>
    </submittedName>
</protein>
<keyword evidence="2" id="KW-1185">Reference proteome</keyword>
<name>A0A9W8IZY8_9AGAR</name>
<comment type="caution">
    <text evidence="1">The sequence shown here is derived from an EMBL/GenBank/DDBJ whole genome shotgun (WGS) entry which is preliminary data.</text>
</comment>
<evidence type="ECO:0000313" key="1">
    <source>
        <dbReference type="EMBL" id="KAJ2925772.1"/>
    </source>
</evidence>
<proteinExistence type="predicted"/>
<gene>
    <name evidence="1" type="ORF">H1R20_g11327</name>
</gene>
<reference evidence="1" key="1">
    <citation type="submission" date="2022-06" db="EMBL/GenBank/DDBJ databases">
        <title>Genome Sequence of Candolleomyces eurysporus.</title>
        <authorList>
            <person name="Buettner E."/>
        </authorList>
    </citation>
    <scope>NUCLEOTIDE SEQUENCE</scope>
    <source>
        <strain evidence="1">VTCC 930004</strain>
    </source>
</reference>
<evidence type="ECO:0000313" key="2">
    <source>
        <dbReference type="Proteomes" id="UP001140091"/>
    </source>
</evidence>
<dbReference type="Proteomes" id="UP001140091">
    <property type="component" value="Unassembled WGS sequence"/>
</dbReference>
<sequence>MHIRDPSKEGLLGIPNFFPQLLYGMMQGIRRVRPVKSADTSFDSPVQKVAVEIRCNLWRVFISNSAHPNHHSAISSGQHPSGQMNHFLRKPFLTGASLTCLKESEICVLEILLNDFRELQRATMESKSTLKWLVLILRCMAGQVNAAKIFHVLKYCVDWNVALFDTQHSHSMIDGLFGPKDIANNNSVTQCIIYAWSHGSPCQLILRILFLVYINLDSTHTQLFAH</sequence>
<accession>A0A9W8IZY8</accession>